<reference evidence="1" key="1">
    <citation type="submission" date="2018-05" db="EMBL/GenBank/DDBJ databases">
        <authorList>
            <consortium name="PulseNet: The National Subtyping Network for Foodborne Disease Surveillance"/>
            <person name="Tarr C.L."/>
            <person name="Trees E."/>
            <person name="Katz L.S."/>
            <person name="Carleton-Romer H.A."/>
            <person name="Stroika S."/>
            <person name="Kucerova Z."/>
            <person name="Roache K.F."/>
            <person name="Sabol A.L."/>
            <person name="Besser J."/>
            <person name="Gerner-Smidt P."/>
        </authorList>
    </citation>
    <scope>NUCLEOTIDE SEQUENCE</scope>
    <source>
        <strain evidence="1">PNUSAC001154</strain>
    </source>
</reference>
<dbReference type="EMBL" id="AACNSW010000039">
    <property type="protein sequence ID" value="EAL3777399.1"/>
    <property type="molecule type" value="Genomic_DNA"/>
</dbReference>
<evidence type="ECO:0000313" key="1">
    <source>
        <dbReference type="EMBL" id="EAL3777399.1"/>
    </source>
</evidence>
<dbReference type="Pfam" id="PF11186">
    <property type="entry name" value="DUF2972"/>
    <property type="match status" value="1"/>
</dbReference>
<sequence>MINLIMLWRWRLMEGGVKLILRKTWRCFMKFKQSRGMLFLKERGIAFCLRHRLVKLRMKLLEKISLFVFRFFVKRVENYRFAVFFYGLSGHYALRKMFEFLGYEEVKIHDGEFSKCYYNALRKLKGRGEYFLSFRFYDNDLKDYTHNVTKVIKNPNILILVRDPISRLKTLINHGHNIKPYELNTLNSPISLDIIRYEGNVKPSCNGLYDALDTLAFNYYSVVKPLLDAGGGGILYIDTQELMPSCAFETFEKLSQSLEISPPKKALKAKFEYKFWNPLSLLLPYYLYLSSKDFAKIPAIVLHVEENIIKNCQNSYVDIKSYILDPCDLHYENLAINVLKKNAHFILENEEILKTLKNYFKQFVLILEEKVQLRQKYAINEEAILSYLKENYTTAKKLKDILELELTHIKQVRPDIIASWNHYAEFEKMWEKLELSRS</sequence>
<dbReference type="AlphaFoldDB" id="A0A5L8Q540"/>
<organism evidence="1">
    <name type="scientific">Campylobacter upsaliensis</name>
    <dbReference type="NCBI Taxonomy" id="28080"/>
    <lineage>
        <taxon>Bacteria</taxon>
        <taxon>Pseudomonadati</taxon>
        <taxon>Campylobacterota</taxon>
        <taxon>Epsilonproteobacteria</taxon>
        <taxon>Campylobacterales</taxon>
        <taxon>Campylobacteraceae</taxon>
        <taxon>Campylobacter</taxon>
    </lineage>
</organism>
<gene>
    <name evidence="1" type="ORF">BSY74_07885</name>
</gene>
<name>A0A5L8Q540_CAMUP</name>
<protein>
    <submittedName>
        <fullName evidence="1">DUF2972 domain-containing protein</fullName>
    </submittedName>
</protein>
<dbReference type="InterPro" id="IPR021353">
    <property type="entry name" value="DUF2972"/>
</dbReference>
<accession>A0A5L8Q540</accession>
<comment type="caution">
    <text evidence="1">The sequence shown here is derived from an EMBL/GenBank/DDBJ whole genome shotgun (WGS) entry which is preliminary data.</text>
</comment>
<proteinExistence type="predicted"/>